<evidence type="ECO:0000256" key="2">
    <source>
        <dbReference type="ARBA" id="ARBA00004651"/>
    </source>
</evidence>
<evidence type="ECO:0000256" key="16">
    <source>
        <dbReference type="ARBA" id="ARBA00032853"/>
    </source>
</evidence>
<evidence type="ECO:0000256" key="4">
    <source>
        <dbReference type="ARBA" id="ARBA00010561"/>
    </source>
</evidence>
<proteinExistence type="inferred from homology"/>
<dbReference type="PANTHER" id="PTHR34148:SF1">
    <property type="entry name" value="ADENOSYLCOBINAMIDE-GDP RIBAZOLETRANSFERASE"/>
    <property type="match status" value="1"/>
</dbReference>
<comment type="cofactor">
    <cofactor evidence="1 19">
        <name>Mg(2+)</name>
        <dbReference type="ChEBI" id="CHEBI:18420"/>
    </cofactor>
</comment>
<keyword evidence="12 19" id="KW-1133">Transmembrane helix</keyword>
<keyword evidence="10 19" id="KW-0812">Transmembrane</keyword>
<dbReference type="AlphaFoldDB" id="A0A317DXQ8"/>
<name>A0A317DXQ8_9PROT</name>
<dbReference type="EC" id="2.7.8.26" evidence="5 19"/>
<protein>
    <recommendedName>
        <fullName evidence="6 19">Adenosylcobinamide-GDP ribazoletransferase</fullName>
        <ecNumber evidence="5 19">2.7.8.26</ecNumber>
    </recommendedName>
    <alternativeName>
        <fullName evidence="16 19">Cobalamin synthase</fullName>
    </alternativeName>
    <alternativeName>
        <fullName evidence="15 19">Cobalamin-5'-phosphate synthase</fullName>
    </alternativeName>
</protein>
<evidence type="ECO:0000256" key="11">
    <source>
        <dbReference type="ARBA" id="ARBA00022842"/>
    </source>
</evidence>
<comment type="pathway">
    <text evidence="3 19">Cofactor biosynthesis; adenosylcobalamin biosynthesis; adenosylcobalamin from cob(II)yrinate a,c-diamide: step 7/7.</text>
</comment>
<evidence type="ECO:0000256" key="1">
    <source>
        <dbReference type="ARBA" id="ARBA00001946"/>
    </source>
</evidence>
<keyword evidence="8 19" id="KW-0169">Cobalamin biosynthesis</keyword>
<dbReference type="InterPro" id="IPR003805">
    <property type="entry name" value="CobS"/>
</dbReference>
<organism evidence="20 21">
    <name type="scientific">Zavarzinia compransoris</name>
    <dbReference type="NCBI Taxonomy" id="1264899"/>
    <lineage>
        <taxon>Bacteria</taxon>
        <taxon>Pseudomonadati</taxon>
        <taxon>Pseudomonadota</taxon>
        <taxon>Alphaproteobacteria</taxon>
        <taxon>Rhodospirillales</taxon>
        <taxon>Zavarziniaceae</taxon>
        <taxon>Zavarzinia</taxon>
    </lineage>
</organism>
<evidence type="ECO:0000256" key="17">
    <source>
        <dbReference type="ARBA" id="ARBA00048623"/>
    </source>
</evidence>
<evidence type="ECO:0000256" key="15">
    <source>
        <dbReference type="ARBA" id="ARBA00032605"/>
    </source>
</evidence>
<dbReference type="Proteomes" id="UP000246077">
    <property type="component" value="Unassembled WGS sequence"/>
</dbReference>
<comment type="function">
    <text evidence="14 19">Joins adenosylcobinamide-GDP and alpha-ribazole to generate adenosylcobalamin (Ado-cobalamin). Also synthesizes adenosylcobalamin 5'-phosphate from adenosylcobinamide-GDP and alpha-ribazole 5'-phosphate.</text>
</comment>
<dbReference type="Pfam" id="PF02654">
    <property type="entry name" value="CobS"/>
    <property type="match status" value="1"/>
</dbReference>
<evidence type="ECO:0000256" key="19">
    <source>
        <dbReference type="HAMAP-Rule" id="MF_00719"/>
    </source>
</evidence>
<gene>
    <name evidence="19" type="primary">cobS</name>
    <name evidence="20" type="ORF">DKG75_17240</name>
</gene>
<comment type="subcellular location">
    <subcellularLocation>
        <location evidence="2 19">Cell membrane</location>
        <topology evidence="2 19">Multi-pass membrane protein</topology>
    </subcellularLocation>
</comment>
<evidence type="ECO:0000256" key="5">
    <source>
        <dbReference type="ARBA" id="ARBA00013200"/>
    </source>
</evidence>
<evidence type="ECO:0000256" key="9">
    <source>
        <dbReference type="ARBA" id="ARBA00022679"/>
    </source>
</evidence>
<evidence type="ECO:0000256" key="18">
    <source>
        <dbReference type="ARBA" id="ARBA00049504"/>
    </source>
</evidence>
<dbReference type="EMBL" id="QGLF01000005">
    <property type="protein sequence ID" value="PWR18730.1"/>
    <property type="molecule type" value="Genomic_DNA"/>
</dbReference>
<evidence type="ECO:0000256" key="7">
    <source>
        <dbReference type="ARBA" id="ARBA00022475"/>
    </source>
</evidence>
<evidence type="ECO:0000256" key="6">
    <source>
        <dbReference type="ARBA" id="ARBA00015850"/>
    </source>
</evidence>
<comment type="similarity">
    <text evidence="4 19">Belongs to the CobS family.</text>
</comment>
<dbReference type="OrthoDB" id="9794626at2"/>
<comment type="caution">
    <text evidence="20">The sequence shown here is derived from an EMBL/GenBank/DDBJ whole genome shotgun (WGS) entry which is preliminary data.</text>
</comment>
<sequence>MQDQLPPKTGRGDNFRLVLGLFTRLPVGDLPVLPPGSLGRAAWAFPLAGAAAGLFAGLCVLVGAEVGLGPWLLALVAIAAELIVTGAFHEDGFADIADGLGGRDAEARLRIMRDSRIGVFGSAALWLNLTARLVLLAGIAGGGVWALVFALVAANAGARLALLLPLLLLDPARPDGLGASVGRVPGEAGWTAVVYAAGIGLVCLGWGVVPAGLAVLAAGVVATLFGLHRLGGYTGDLLGATAGLAMILILLVAAGHG</sequence>
<reference evidence="21" key="1">
    <citation type="submission" date="2018-05" db="EMBL/GenBank/DDBJ databases">
        <title>Zavarzinia sp. HR-AS.</title>
        <authorList>
            <person name="Lee Y."/>
            <person name="Jeon C.O."/>
        </authorList>
    </citation>
    <scope>NUCLEOTIDE SEQUENCE [LARGE SCALE GENOMIC DNA]</scope>
    <source>
        <strain evidence="21">DSM 1231</strain>
    </source>
</reference>
<evidence type="ECO:0000256" key="10">
    <source>
        <dbReference type="ARBA" id="ARBA00022692"/>
    </source>
</evidence>
<keyword evidence="21" id="KW-1185">Reference proteome</keyword>
<keyword evidence="7 19" id="KW-1003">Cell membrane</keyword>
<dbReference type="RefSeq" id="WP_109922419.1">
    <property type="nucleotide sequence ID" value="NZ_QGLF01000005.1"/>
</dbReference>
<comment type="catalytic activity">
    <reaction evidence="18 19">
        <text>alpha-ribazole 5'-phosphate + adenosylcob(III)inamide-GDP = adenosylcob(III)alamin 5'-phosphate + GMP + H(+)</text>
        <dbReference type="Rhea" id="RHEA:23560"/>
        <dbReference type="ChEBI" id="CHEBI:15378"/>
        <dbReference type="ChEBI" id="CHEBI:57918"/>
        <dbReference type="ChEBI" id="CHEBI:58115"/>
        <dbReference type="ChEBI" id="CHEBI:60487"/>
        <dbReference type="ChEBI" id="CHEBI:60493"/>
        <dbReference type="EC" id="2.7.8.26"/>
    </reaction>
</comment>
<evidence type="ECO:0000313" key="21">
    <source>
        <dbReference type="Proteomes" id="UP000246077"/>
    </source>
</evidence>
<dbReference type="GO" id="GO:0005886">
    <property type="term" value="C:plasma membrane"/>
    <property type="evidence" value="ECO:0007669"/>
    <property type="project" value="UniProtKB-SubCell"/>
</dbReference>
<accession>A0A317DXQ8</accession>
<dbReference type="GO" id="GO:0051073">
    <property type="term" value="F:adenosylcobinamide-GDP ribazoletransferase activity"/>
    <property type="evidence" value="ECO:0007669"/>
    <property type="project" value="UniProtKB-UniRule"/>
</dbReference>
<dbReference type="UniPathway" id="UPA00148">
    <property type="reaction ID" value="UER00238"/>
</dbReference>
<keyword evidence="13 19" id="KW-0472">Membrane</keyword>
<comment type="caution">
    <text evidence="19">Lacks conserved residue(s) required for the propagation of feature annotation.</text>
</comment>
<keyword evidence="11 19" id="KW-0460">Magnesium</keyword>
<feature type="transmembrane region" description="Helical" evidence="19">
    <location>
        <begin position="237"/>
        <end position="255"/>
    </location>
</feature>
<evidence type="ECO:0000313" key="20">
    <source>
        <dbReference type="EMBL" id="PWR18730.1"/>
    </source>
</evidence>
<dbReference type="GO" id="GO:0008818">
    <property type="term" value="F:cobalamin 5'-phosphate synthase activity"/>
    <property type="evidence" value="ECO:0007669"/>
    <property type="project" value="UniProtKB-UniRule"/>
</dbReference>
<comment type="catalytic activity">
    <reaction evidence="17 19">
        <text>alpha-ribazole + adenosylcob(III)inamide-GDP = adenosylcob(III)alamin + GMP + H(+)</text>
        <dbReference type="Rhea" id="RHEA:16049"/>
        <dbReference type="ChEBI" id="CHEBI:10329"/>
        <dbReference type="ChEBI" id="CHEBI:15378"/>
        <dbReference type="ChEBI" id="CHEBI:18408"/>
        <dbReference type="ChEBI" id="CHEBI:58115"/>
        <dbReference type="ChEBI" id="CHEBI:60487"/>
        <dbReference type="EC" id="2.7.8.26"/>
    </reaction>
</comment>
<dbReference type="HAMAP" id="MF_00719">
    <property type="entry name" value="CobS"/>
    <property type="match status" value="1"/>
</dbReference>
<evidence type="ECO:0000256" key="3">
    <source>
        <dbReference type="ARBA" id="ARBA00004663"/>
    </source>
</evidence>
<evidence type="ECO:0000256" key="14">
    <source>
        <dbReference type="ARBA" id="ARBA00025228"/>
    </source>
</evidence>
<feature type="transmembrane region" description="Helical" evidence="19">
    <location>
        <begin position="71"/>
        <end position="89"/>
    </location>
</feature>
<dbReference type="PANTHER" id="PTHR34148">
    <property type="entry name" value="ADENOSYLCOBINAMIDE-GDP RIBAZOLETRANSFERASE"/>
    <property type="match status" value="1"/>
</dbReference>
<evidence type="ECO:0000256" key="8">
    <source>
        <dbReference type="ARBA" id="ARBA00022573"/>
    </source>
</evidence>
<evidence type="ECO:0000256" key="12">
    <source>
        <dbReference type="ARBA" id="ARBA00022989"/>
    </source>
</evidence>
<evidence type="ECO:0000256" key="13">
    <source>
        <dbReference type="ARBA" id="ARBA00023136"/>
    </source>
</evidence>
<keyword evidence="9 19" id="KW-0808">Transferase</keyword>
<feature type="transmembrane region" description="Helical" evidence="19">
    <location>
        <begin position="41"/>
        <end position="64"/>
    </location>
</feature>
<dbReference type="GO" id="GO:0009236">
    <property type="term" value="P:cobalamin biosynthetic process"/>
    <property type="evidence" value="ECO:0007669"/>
    <property type="project" value="UniProtKB-UniRule"/>
</dbReference>